<dbReference type="PANTHER" id="PTHR46580:SF2">
    <property type="entry name" value="MAM DOMAIN-CONTAINING PROTEIN"/>
    <property type="match status" value="1"/>
</dbReference>
<gene>
    <name evidence="2" type="ORF">TsocGM_18850</name>
</gene>
<feature type="compositionally biased region" description="Acidic residues" evidence="1">
    <location>
        <begin position="356"/>
        <end position="366"/>
    </location>
</feature>
<proteinExistence type="predicted"/>
<feature type="compositionally biased region" description="Basic residues" evidence="1">
    <location>
        <begin position="8"/>
        <end position="19"/>
    </location>
</feature>
<dbReference type="InterPro" id="IPR024079">
    <property type="entry name" value="MetalloPept_cat_dom_sf"/>
</dbReference>
<feature type="region of interest" description="Disordered" evidence="1">
    <location>
        <begin position="1"/>
        <end position="30"/>
    </location>
</feature>
<dbReference type="EMBL" id="RYZH01000041">
    <property type="protein sequence ID" value="RUL85270.1"/>
    <property type="molecule type" value="Genomic_DNA"/>
</dbReference>
<dbReference type="Proteomes" id="UP000280296">
    <property type="component" value="Unassembled WGS sequence"/>
</dbReference>
<protein>
    <recommendedName>
        <fullName evidence="4">Matrixin family metalloprotease</fullName>
    </recommendedName>
</protein>
<dbReference type="Gene3D" id="3.40.390.10">
    <property type="entry name" value="Collagenase (Catalytic Domain)"/>
    <property type="match status" value="1"/>
</dbReference>
<dbReference type="InterPro" id="IPR028994">
    <property type="entry name" value="Integrin_alpha_N"/>
</dbReference>
<evidence type="ECO:0000256" key="1">
    <source>
        <dbReference type="SAM" id="MobiDB-lite"/>
    </source>
</evidence>
<dbReference type="SUPFAM" id="SSF55486">
    <property type="entry name" value="Metalloproteases ('zincins'), catalytic domain"/>
    <property type="match status" value="1"/>
</dbReference>
<dbReference type="SUPFAM" id="SSF69318">
    <property type="entry name" value="Integrin alpha N-terminal domain"/>
    <property type="match status" value="1"/>
</dbReference>
<dbReference type="OrthoDB" id="254354at2"/>
<dbReference type="PANTHER" id="PTHR46580">
    <property type="entry name" value="SENSOR KINASE-RELATED"/>
    <property type="match status" value="1"/>
</dbReference>
<dbReference type="AlphaFoldDB" id="A0A432MG15"/>
<evidence type="ECO:0008006" key="4">
    <source>
        <dbReference type="Google" id="ProtNLM"/>
    </source>
</evidence>
<feature type="region of interest" description="Disordered" evidence="1">
    <location>
        <begin position="349"/>
        <end position="374"/>
    </location>
</feature>
<comment type="caution">
    <text evidence="2">The sequence shown here is derived from an EMBL/GenBank/DDBJ whole genome shotgun (WGS) entry which is preliminary data.</text>
</comment>
<dbReference type="GO" id="GO:0008237">
    <property type="term" value="F:metallopeptidase activity"/>
    <property type="evidence" value="ECO:0007669"/>
    <property type="project" value="InterPro"/>
</dbReference>
<evidence type="ECO:0000313" key="3">
    <source>
        <dbReference type="Proteomes" id="UP000280296"/>
    </source>
</evidence>
<accession>A0A432MG15</accession>
<keyword evidence="3" id="KW-1185">Reference proteome</keyword>
<feature type="region of interest" description="Disordered" evidence="1">
    <location>
        <begin position="683"/>
        <end position="706"/>
    </location>
</feature>
<reference evidence="2 3" key="2">
    <citation type="submission" date="2019-01" db="EMBL/GenBank/DDBJ databases">
        <title>Tautonia sociabilis, a novel thermotolerant planctomycete of Isosphaeraceae family, isolated from a 4000 m deep subterranean habitat.</title>
        <authorList>
            <person name="Kovaleva O.L."/>
            <person name="Elcheninov A.G."/>
            <person name="Van Heerden E."/>
            <person name="Toshchakov S.V."/>
            <person name="Novikov A."/>
            <person name="Bonch-Osmolovskaya E.A."/>
            <person name="Kublanov I.V."/>
        </authorList>
    </citation>
    <scope>NUCLEOTIDE SEQUENCE [LARGE SCALE GENOMIC DNA]</scope>
    <source>
        <strain evidence="2 3">GM2012</strain>
    </source>
</reference>
<name>A0A432MG15_9BACT</name>
<reference evidence="2 3" key="1">
    <citation type="submission" date="2018-12" db="EMBL/GenBank/DDBJ databases">
        <authorList>
            <person name="Toschakov S.V."/>
        </authorList>
    </citation>
    <scope>NUCLEOTIDE SEQUENCE [LARGE SCALE GENOMIC DNA]</scope>
    <source>
        <strain evidence="2 3">GM2012</strain>
    </source>
</reference>
<organism evidence="2 3">
    <name type="scientific">Tautonia sociabilis</name>
    <dbReference type="NCBI Taxonomy" id="2080755"/>
    <lineage>
        <taxon>Bacteria</taxon>
        <taxon>Pseudomonadati</taxon>
        <taxon>Planctomycetota</taxon>
        <taxon>Planctomycetia</taxon>
        <taxon>Isosphaerales</taxon>
        <taxon>Isosphaeraceae</taxon>
        <taxon>Tautonia</taxon>
    </lineage>
</organism>
<evidence type="ECO:0000313" key="2">
    <source>
        <dbReference type="EMBL" id="RUL85270.1"/>
    </source>
</evidence>
<sequence length="715" mass="74089">MTPDPWRRPRSAPRRRSRRSSPPGAEPLEAKALRATIAPADYDGDGKSDFAIFETDPATGAGVFSVDRSRLGRLEASFGGPDDGPIVGDFDGDGRDDIAVYGFSPLDGFSRFGILPSGGGSAYLRGFGGVDDLPVAADFDGDGTTDLAVFGYSPDNGVSRFAAILSGGPNAEFPAGVVTLPFGGPDDGPIVGDFDGDGRTDFGVYGPSGGDPFSRFLIRLSAGPSAEFPTGTIVVPFGGLGDVPAVGDFDGDGRDDIAVAGFSTQEQFRRFAILPSGGGPGQSIPFGGFDDRPVPLDLDGDRITDLAVFGYSPVEGHSRFAVVLSSTQGAIALPRGGPDAVGLPRAAVPAAAEPDPNPEPDPDPNPDPDPGRPPFRIEWVNRGTATDHFSAAERAVIDQAIDLWEGLILDNNRPDNTLRVTFEGGSFSGLDMGDTLGLSTVRFDAEGTIEATIRLDADGGGQGWYIDPTPADHAEFPIAAASTFLVGGPEGRYDFLSTVSHELGHALGLGIGFAENASDRLSPLPGGGGYVYTGPSGVQAVLSPGLDHLDPTVHAYDLLSPEGLIGTRALPSPLDLQLLADVYGYRVSLPPTPADSSPPEARSASLQGFSGSLAVVVDFNEGIDLVGANDPSRYTLLRPRGDSFEAVPSPFVSASFDVATLRLTLRLRSGLQPGPNWRVVLPGEGSTALTDPAGNPLDGDRDGLPGGDAVLPILA</sequence>
<dbReference type="RefSeq" id="WP_126727015.1">
    <property type="nucleotide sequence ID" value="NZ_RYZH01000041.1"/>
</dbReference>